<reference evidence="2" key="1">
    <citation type="submission" date="2021-06" db="EMBL/GenBank/DDBJ databases">
        <authorList>
            <person name="Kallberg Y."/>
            <person name="Tangrot J."/>
            <person name="Rosling A."/>
        </authorList>
    </citation>
    <scope>NUCLEOTIDE SEQUENCE</scope>
    <source>
        <strain evidence="2">AZ414A</strain>
    </source>
</reference>
<proteinExistence type="predicted"/>
<protein>
    <submittedName>
        <fullName evidence="2">6914_t:CDS:1</fullName>
    </submittedName>
</protein>
<dbReference type="PROSITE" id="PS51228">
    <property type="entry name" value="ACB_2"/>
    <property type="match status" value="1"/>
</dbReference>
<evidence type="ECO:0000259" key="1">
    <source>
        <dbReference type="PROSITE" id="PS51228"/>
    </source>
</evidence>
<evidence type="ECO:0000313" key="2">
    <source>
        <dbReference type="EMBL" id="CAG8532403.1"/>
    </source>
</evidence>
<dbReference type="InterPro" id="IPR000582">
    <property type="entry name" value="Acyl-CoA-binding_protein"/>
</dbReference>
<accession>A0A9N9FFM1</accession>
<dbReference type="EMBL" id="CAJVPK010000616">
    <property type="protein sequence ID" value="CAG8532403.1"/>
    <property type="molecule type" value="Genomic_DNA"/>
</dbReference>
<dbReference type="Proteomes" id="UP000789706">
    <property type="component" value="Unassembled WGS sequence"/>
</dbReference>
<dbReference type="GO" id="GO:0000062">
    <property type="term" value="F:fatty-acyl-CoA binding"/>
    <property type="evidence" value="ECO:0007669"/>
    <property type="project" value="InterPro"/>
</dbReference>
<keyword evidence="3" id="KW-1185">Reference proteome</keyword>
<feature type="non-terminal residue" evidence="2">
    <location>
        <position position="92"/>
    </location>
</feature>
<comment type="caution">
    <text evidence="2">The sequence shown here is derived from an EMBL/GenBank/DDBJ whole genome shotgun (WGS) entry which is preliminary data.</text>
</comment>
<organism evidence="2 3">
    <name type="scientific">Diversispora eburnea</name>
    <dbReference type="NCBI Taxonomy" id="1213867"/>
    <lineage>
        <taxon>Eukaryota</taxon>
        <taxon>Fungi</taxon>
        <taxon>Fungi incertae sedis</taxon>
        <taxon>Mucoromycota</taxon>
        <taxon>Glomeromycotina</taxon>
        <taxon>Glomeromycetes</taxon>
        <taxon>Diversisporales</taxon>
        <taxon>Diversisporaceae</taxon>
        <taxon>Diversispora</taxon>
    </lineage>
</organism>
<gene>
    <name evidence="2" type="ORF">DEBURN_LOCUS6206</name>
</gene>
<name>A0A9N9FFM1_9GLOM</name>
<dbReference type="AlphaFoldDB" id="A0A9N9FFM1"/>
<evidence type="ECO:0000313" key="3">
    <source>
        <dbReference type="Proteomes" id="UP000789706"/>
    </source>
</evidence>
<feature type="domain" description="ACB" evidence="1">
    <location>
        <begin position="1"/>
        <end position="28"/>
    </location>
</feature>
<sequence>EKFDGISKEEAMNLYVDIVEIANIGWNKSIVIDDSENIEENIEKRRTYISTMSYEDCDNFARNNVDITIKDKEGLTALEQYDEEFKQLVIQD</sequence>